<dbReference type="AlphaFoldDB" id="A0A0G1XC40"/>
<name>A0A0G1XC40_9BACT</name>
<proteinExistence type="predicted"/>
<gene>
    <name evidence="1" type="ORF">UY72_C0069G0005</name>
</gene>
<dbReference type="EMBL" id="LCRD01000069">
    <property type="protein sequence ID" value="KKW28531.1"/>
    <property type="molecule type" value="Genomic_DNA"/>
</dbReference>
<accession>A0A0G1XC40</accession>
<evidence type="ECO:0000313" key="2">
    <source>
        <dbReference type="Proteomes" id="UP000034846"/>
    </source>
</evidence>
<organism evidence="1 2">
    <name type="scientific">Candidatus Uhrbacteria bacterium GW2011_GWD2_52_7</name>
    <dbReference type="NCBI Taxonomy" id="1618989"/>
    <lineage>
        <taxon>Bacteria</taxon>
        <taxon>Candidatus Uhriibacteriota</taxon>
    </lineage>
</organism>
<dbReference type="Proteomes" id="UP000034846">
    <property type="component" value="Unassembled WGS sequence"/>
</dbReference>
<evidence type="ECO:0000313" key="1">
    <source>
        <dbReference type="EMBL" id="KKW28531.1"/>
    </source>
</evidence>
<sequence length="268" mass="30455">MYERLAKLAAGLVAPSVIAAKPGEETIEVSVPASTAAALYEKVRNTLDYQEEHLLRRNAIHRILKRFRGSGEAADDMASGLLKELVWAKYLPNKTVPVVLAQKLTEILRKYEQLFAAAERSPEVRERLSMWLMDAEATEIEYTLAPPISDEALASFMYEEMRSRIDWDPRLQAQPDERDLRLYIAIHKTLLKSNIPTLRFRVLTLYYPEWAGTEAPAALIEQIAATLPNVVATIEREIAHPMTERLEPVFFVCCVTPLSKARQSQQNY</sequence>
<comment type="caution">
    <text evidence="1">The sequence shown here is derived from an EMBL/GenBank/DDBJ whole genome shotgun (WGS) entry which is preliminary data.</text>
</comment>
<protein>
    <submittedName>
        <fullName evidence="1">Uncharacterized protein</fullName>
    </submittedName>
</protein>
<reference evidence="1 2" key="1">
    <citation type="journal article" date="2015" name="Nature">
        <title>rRNA introns, odd ribosomes, and small enigmatic genomes across a large radiation of phyla.</title>
        <authorList>
            <person name="Brown C.T."/>
            <person name="Hug L.A."/>
            <person name="Thomas B.C."/>
            <person name="Sharon I."/>
            <person name="Castelle C.J."/>
            <person name="Singh A."/>
            <person name="Wilkins M.J."/>
            <person name="Williams K.H."/>
            <person name="Banfield J.F."/>
        </authorList>
    </citation>
    <scope>NUCLEOTIDE SEQUENCE [LARGE SCALE GENOMIC DNA]</scope>
</reference>